<dbReference type="EMBL" id="CP042433">
    <property type="protein sequence ID" value="QEC57335.1"/>
    <property type="molecule type" value="Genomic_DNA"/>
</dbReference>
<dbReference type="InterPro" id="IPR003111">
    <property type="entry name" value="Lon_prtase_N"/>
</dbReference>
<dbReference type="SUPFAM" id="SSF88697">
    <property type="entry name" value="PUA domain-like"/>
    <property type="match status" value="1"/>
</dbReference>
<evidence type="ECO:0000313" key="3">
    <source>
        <dbReference type="Proteomes" id="UP000321204"/>
    </source>
</evidence>
<proteinExistence type="predicted"/>
<gene>
    <name evidence="2" type="ORF">FSB75_15985</name>
</gene>
<dbReference type="Pfam" id="PF02190">
    <property type="entry name" value="LON_substr_bdg"/>
    <property type="match status" value="1"/>
</dbReference>
<protein>
    <submittedName>
        <fullName evidence="2">Peptidase S16</fullName>
    </submittedName>
</protein>
<keyword evidence="3" id="KW-1185">Reference proteome</keyword>
<dbReference type="OrthoDB" id="25394at2"/>
<dbReference type="PROSITE" id="PS51787">
    <property type="entry name" value="LON_N"/>
    <property type="match status" value="1"/>
</dbReference>
<dbReference type="KEGG" id="fgg:FSB75_15985"/>
<dbReference type="RefSeq" id="WP_146789538.1">
    <property type="nucleotide sequence ID" value="NZ_BAABIO010000003.1"/>
</dbReference>
<dbReference type="InterPro" id="IPR015947">
    <property type="entry name" value="PUA-like_sf"/>
</dbReference>
<dbReference type="Gene3D" id="2.30.130.40">
    <property type="entry name" value="LON domain-like"/>
    <property type="match status" value="1"/>
</dbReference>
<name>A0A5B8UMY5_9BACT</name>
<sequence length="213" mass="24912">MTNFIPIFPLGIVVYPGESLNLHIFEPRYKQLIKECNENNKPFGIPAVIEDRLQDYGTVVRIKEITTAYENGEMDIKTEGEKVFRILEVIKEIPDKLYSGAIVNYPANHEQGSAEVMRRVVNSIKELYKLLKVQKDFKKEDAQLNTYDIAHHVGFSLQEEYEFLNLLHERQRQEYLKRHLAKIIPTVAQMESLKEKVKLNGHFKNLEGFKFEE</sequence>
<evidence type="ECO:0000259" key="1">
    <source>
        <dbReference type="PROSITE" id="PS51787"/>
    </source>
</evidence>
<dbReference type="AlphaFoldDB" id="A0A5B8UMY5"/>
<accession>A0A5B8UMY5</accession>
<feature type="domain" description="Lon N-terminal" evidence="1">
    <location>
        <begin position="2"/>
        <end position="184"/>
    </location>
</feature>
<dbReference type="InterPro" id="IPR046336">
    <property type="entry name" value="Lon_prtase_N_sf"/>
</dbReference>
<reference evidence="2 3" key="1">
    <citation type="journal article" date="2015" name="Int. J. Syst. Evol. Microbiol.">
        <title>Flavisolibacter ginsenosidimutans sp. nov., with ginsenoside-converting activity isolated from soil used for cultivating ginseng.</title>
        <authorList>
            <person name="Zhao Y."/>
            <person name="Liu Q."/>
            <person name="Kang M.S."/>
            <person name="Jin F."/>
            <person name="Yu H."/>
            <person name="Im W.T."/>
        </authorList>
    </citation>
    <scope>NUCLEOTIDE SEQUENCE [LARGE SCALE GENOMIC DNA]</scope>
    <source>
        <strain evidence="2 3">Gsoil 636</strain>
    </source>
</reference>
<organism evidence="2 3">
    <name type="scientific">Flavisolibacter ginsenosidimutans</name>
    <dbReference type="NCBI Taxonomy" id="661481"/>
    <lineage>
        <taxon>Bacteria</taxon>
        <taxon>Pseudomonadati</taxon>
        <taxon>Bacteroidota</taxon>
        <taxon>Chitinophagia</taxon>
        <taxon>Chitinophagales</taxon>
        <taxon>Chitinophagaceae</taxon>
        <taxon>Flavisolibacter</taxon>
    </lineage>
</organism>
<dbReference type="SMART" id="SM00464">
    <property type="entry name" value="LON"/>
    <property type="match status" value="1"/>
</dbReference>
<evidence type="ECO:0000313" key="2">
    <source>
        <dbReference type="EMBL" id="QEC57335.1"/>
    </source>
</evidence>
<dbReference type="Proteomes" id="UP000321204">
    <property type="component" value="Chromosome"/>
</dbReference>